<organism evidence="1 2">
    <name type="scientific">Ancylostoma ceylanicum</name>
    <dbReference type="NCBI Taxonomy" id="53326"/>
    <lineage>
        <taxon>Eukaryota</taxon>
        <taxon>Metazoa</taxon>
        <taxon>Ecdysozoa</taxon>
        <taxon>Nematoda</taxon>
        <taxon>Chromadorea</taxon>
        <taxon>Rhabditida</taxon>
        <taxon>Rhabditina</taxon>
        <taxon>Rhabditomorpha</taxon>
        <taxon>Strongyloidea</taxon>
        <taxon>Ancylostomatidae</taxon>
        <taxon>Ancylostomatinae</taxon>
        <taxon>Ancylostoma</taxon>
    </lineage>
</organism>
<dbReference type="AlphaFoldDB" id="A0A016TIG8"/>
<sequence>MFYTNTLRYEEQYINGEENNVESLFIQQTDNSVVRQQNHVPVYDCCVAPAARGYSIDRGSVGGGSTVVQGPIRVGDAESERTSGARLAPVLVGERGGNTLGVLDEHLRALCNPSSYPNNSFSQHRTLCHMYEHPPAIKATMLHHSLEAPLERNLLEALEVKRQSPEINNRGELMDALRLVT</sequence>
<proteinExistence type="predicted"/>
<dbReference type="EMBL" id="JARK01001434">
    <property type="protein sequence ID" value="EYC02764.1"/>
    <property type="molecule type" value="Genomic_DNA"/>
</dbReference>
<reference evidence="2" key="1">
    <citation type="journal article" date="2015" name="Nat. Genet.">
        <title>The genome and transcriptome of the zoonotic hookworm Ancylostoma ceylanicum identify infection-specific gene families.</title>
        <authorList>
            <person name="Schwarz E.M."/>
            <person name="Hu Y."/>
            <person name="Antoshechkin I."/>
            <person name="Miller M.M."/>
            <person name="Sternberg P.W."/>
            <person name="Aroian R.V."/>
        </authorList>
    </citation>
    <scope>NUCLEOTIDE SEQUENCE</scope>
    <source>
        <strain evidence="2">HY135</strain>
    </source>
</reference>
<comment type="caution">
    <text evidence="1">The sequence shown here is derived from an EMBL/GenBank/DDBJ whole genome shotgun (WGS) entry which is preliminary data.</text>
</comment>
<accession>A0A016TIG8</accession>
<keyword evidence="2" id="KW-1185">Reference proteome</keyword>
<evidence type="ECO:0000313" key="2">
    <source>
        <dbReference type="Proteomes" id="UP000024635"/>
    </source>
</evidence>
<name>A0A016TIG8_9BILA</name>
<dbReference type="Proteomes" id="UP000024635">
    <property type="component" value="Unassembled WGS sequence"/>
</dbReference>
<gene>
    <name evidence="1" type="primary">Acey_s0098.g3111</name>
    <name evidence="1" type="ORF">Y032_0098g3111</name>
</gene>
<dbReference type="OrthoDB" id="10057701at2759"/>
<protein>
    <submittedName>
        <fullName evidence="1">Uncharacterized protein</fullName>
    </submittedName>
</protein>
<evidence type="ECO:0000313" key="1">
    <source>
        <dbReference type="EMBL" id="EYC02764.1"/>
    </source>
</evidence>